<comment type="subcellular location">
    <subcellularLocation>
        <location evidence="1">Cell membrane</location>
        <topology evidence="1">Single-pass type II membrane protein</topology>
    </subcellularLocation>
</comment>
<keyword evidence="4 8" id="KW-1133">Transmembrane helix</keyword>
<dbReference type="InterPro" id="IPR000297">
    <property type="entry name" value="PPIase_PpiC"/>
</dbReference>
<dbReference type="KEGG" id="clx:CLAN_0541"/>
<keyword evidence="2" id="KW-1003">Cell membrane</keyword>
<organism evidence="10 11">
    <name type="scientific">Campylobacter lanienae NCTC 13004</name>
    <dbReference type="NCBI Taxonomy" id="1031753"/>
    <lineage>
        <taxon>Bacteria</taxon>
        <taxon>Pseudomonadati</taxon>
        <taxon>Campylobacterota</taxon>
        <taxon>Epsilonproteobacteria</taxon>
        <taxon>Campylobacterales</taxon>
        <taxon>Campylobacteraceae</taxon>
        <taxon>Campylobacter</taxon>
    </lineage>
</organism>
<evidence type="ECO:0000256" key="8">
    <source>
        <dbReference type="SAM" id="Phobius"/>
    </source>
</evidence>
<keyword evidence="5 8" id="KW-0472">Membrane</keyword>
<reference evidence="11" key="1">
    <citation type="journal article" date="2017" name="Genome Biol. Evol.">
        <title>Comparative Genomic Analysis Identifies a Campylobacter Clade Deficient in Selenium Metabolism.</title>
        <authorList>
            <person name="Miller W.G."/>
            <person name="Yee E."/>
            <person name="Lopes B.S."/>
            <person name="Chapman M.H."/>
            <person name="Huynh S."/>
            <person name="Bono J.L."/>
            <person name="Parker C.T."/>
            <person name="Strachan N.J.C."/>
            <person name="Forbes K.J."/>
        </authorList>
    </citation>
    <scope>NUCLEOTIDE SEQUENCE [LARGE SCALE GENOMIC DNA]</scope>
    <source>
        <strain evidence="11">NCTC 13004</strain>
    </source>
</reference>
<dbReference type="InterPro" id="IPR052029">
    <property type="entry name" value="PpiD_chaperone"/>
</dbReference>
<sequence length="490" mass="56884">MITWMQKHKKYLVVTIWVSTIAFVGAGFVGWGAYDMNTSRAKSVAKVGSRNISISQFQQKYSTMYEYYLSASNGKFNQEQAEQMGLDKVVLQRLIQDNVMLNYADELGLGISDEEIILALMVDPNFMVDGKFDKAKYENSLKQARISPKDYEKNLADSLLLDKLFNALKIDANSKDLDMLASSYFMEDRLSLEIISLNRADIKVDENELKSIWEKNKDKYLTKTKYNLKGKFIPKVVSDENLALLQEYYEENRAQYRDGFDKILSFEAAKERVKDDYDMRQTRKLALSEYLKAKKGEVELEFDLIALDDDYEFDSQELKNAQIGEYIKPVKYRMNYQDGYLISRLDSKDLPKPMDYEEARELIVGEYIDNKLKESLENRAKSALENFKGRDIGFISRENRPKIDELNDAQSAIFINSVFENSAKSGYVILGNKIVVYKITDQKLPNFKDISKYEDLLKNSAFSIKNEQLIEDLLSSLQHRYKIEQYYKGQ</sequence>
<dbReference type="InterPro" id="IPR027304">
    <property type="entry name" value="Trigger_fact/SurA_dom_sf"/>
</dbReference>
<evidence type="ECO:0000313" key="10">
    <source>
        <dbReference type="EMBL" id="ARQ97290.1"/>
    </source>
</evidence>
<protein>
    <submittedName>
        <fullName evidence="10">Putative periplasmic folding chaperone</fullName>
    </submittedName>
</protein>
<evidence type="ECO:0000256" key="7">
    <source>
        <dbReference type="ARBA" id="ARBA00038408"/>
    </source>
</evidence>
<feature type="transmembrane region" description="Helical" evidence="8">
    <location>
        <begin position="12"/>
        <end position="34"/>
    </location>
</feature>
<dbReference type="SUPFAM" id="SSF109998">
    <property type="entry name" value="Triger factor/SurA peptide-binding domain-like"/>
    <property type="match status" value="1"/>
</dbReference>
<dbReference type="EMBL" id="CP015578">
    <property type="protein sequence ID" value="ARQ97290.1"/>
    <property type="molecule type" value="Genomic_DNA"/>
</dbReference>
<dbReference type="AlphaFoldDB" id="A0A1X9SM37"/>
<dbReference type="GeneID" id="46921015"/>
<evidence type="ECO:0000256" key="5">
    <source>
        <dbReference type="ARBA" id="ARBA00023136"/>
    </source>
</evidence>
<gene>
    <name evidence="10" type="ORF">CLAN_0541</name>
</gene>
<dbReference type="GO" id="GO:0003755">
    <property type="term" value="F:peptidyl-prolyl cis-trans isomerase activity"/>
    <property type="evidence" value="ECO:0007669"/>
    <property type="project" value="InterPro"/>
</dbReference>
<evidence type="ECO:0000256" key="3">
    <source>
        <dbReference type="ARBA" id="ARBA00022692"/>
    </source>
</evidence>
<dbReference type="Gene3D" id="1.10.4030.10">
    <property type="entry name" value="Porin chaperone SurA, peptide-binding domain"/>
    <property type="match status" value="1"/>
</dbReference>
<reference evidence="11" key="2">
    <citation type="journal article" date="2017" name="Genome Biol. Evol.">
        <title>Comparative genomic analysis identifies a Campylobacter clade deficient in selenium metabolism.</title>
        <authorList>
            <person name="Miller W.G."/>
            <person name="Yee E."/>
            <person name="Lopes B.S."/>
            <person name="Chapman M.H."/>
            <person name="Huynh S."/>
            <person name="Bono J.L."/>
            <person name="Parker C.T."/>
            <person name="Strachan N.J.C."/>
            <person name="Forbes K.J."/>
        </authorList>
    </citation>
    <scope>NUCLEOTIDE SEQUENCE [LARGE SCALE GENOMIC DNA]</scope>
    <source>
        <strain evidence="11">NCTC 13004</strain>
    </source>
</reference>
<dbReference type="Pfam" id="PF13624">
    <property type="entry name" value="SurA_N_3"/>
    <property type="match status" value="1"/>
</dbReference>
<dbReference type="Pfam" id="PF13145">
    <property type="entry name" value="Rotamase_2"/>
    <property type="match status" value="1"/>
</dbReference>
<feature type="domain" description="PpiC" evidence="9">
    <location>
        <begin position="245"/>
        <end position="361"/>
    </location>
</feature>
<evidence type="ECO:0000256" key="1">
    <source>
        <dbReference type="ARBA" id="ARBA00004401"/>
    </source>
</evidence>
<dbReference type="GO" id="GO:0005886">
    <property type="term" value="C:plasma membrane"/>
    <property type="evidence" value="ECO:0007669"/>
    <property type="project" value="UniProtKB-SubCell"/>
</dbReference>
<proteinExistence type="inferred from homology"/>
<keyword evidence="6" id="KW-0143">Chaperone</keyword>
<dbReference type="PANTHER" id="PTHR47529">
    <property type="entry name" value="PEPTIDYL-PROLYL CIS-TRANS ISOMERASE D"/>
    <property type="match status" value="1"/>
</dbReference>
<dbReference type="RefSeq" id="WP_100590524.1">
    <property type="nucleotide sequence ID" value="NZ_CP015578.1"/>
</dbReference>
<evidence type="ECO:0000256" key="2">
    <source>
        <dbReference type="ARBA" id="ARBA00022475"/>
    </source>
</evidence>
<comment type="similarity">
    <text evidence="7">Belongs to the PpiD chaperone family.</text>
</comment>
<evidence type="ECO:0000256" key="6">
    <source>
        <dbReference type="ARBA" id="ARBA00023186"/>
    </source>
</evidence>
<evidence type="ECO:0000313" key="11">
    <source>
        <dbReference type="Proteomes" id="UP000202031"/>
    </source>
</evidence>
<dbReference type="PANTHER" id="PTHR47529:SF1">
    <property type="entry name" value="PERIPLASMIC CHAPERONE PPID"/>
    <property type="match status" value="1"/>
</dbReference>
<keyword evidence="3 8" id="KW-0812">Transmembrane</keyword>
<evidence type="ECO:0000259" key="9">
    <source>
        <dbReference type="Pfam" id="PF13145"/>
    </source>
</evidence>
<name>A0A1X9SM37_9BACT</name>
<evidence type="ECO:0000256" key="4">
    <source>
        <dbReference type="ARBA" id="ARBA00022989"/>
    </source>
</evidence>
<dbReference type="Proteomes" id="UP000202031">
    <property type="component" value="Chromosome"/>
</dbReference>
<accession>A0A1X9SM37</accession>